<dbReference type="Proteomes" id="UP000800038">
    <property type="component" value="Unassembled WGS sequence"/>
</dbReference>
<dbReference type="SUPFAM" id="SSF53098">
    <property type="entry name" value="Ribonuclease H-like"/>
    <property type="match status" value="1"/>
</dbReference>
<feature type="domain" description="Gfd2/YDR514C-like C-terminal" evidence="1">
    <location>
        <begin position="77"/>
        <end position="262"/>
    </location>
</feature>
<evidence type="ECO:0000313" key="3">
    <source>
        <dbReference type="Proteomes" id="UP000800038"/>
    </source>
</evidence>
<organism evidence="2 3">
    <name type="scientific">Clathrospora elynae</name>
    <dbReference type="NCBI Taxonomy" id="706981"/>
    <lineage>
        <taxon>Eukaryota</taxon>
        <taxon>Fungi</taxon>
        <taxon>Dikarya</taxon>
        <taxon>Ascomycota</taxon>
        <taxon>Pezizomycotina</taxon>
        <taxon>Dothideomycetes</taxon>
        <taxon>Pleosporomycetidae</taxon>
        <taxon>Pleosporales</taxon>
        <taxon>Diademaceae</taxon>
        <taxon>Clathrospora</taxon>
    </lineage>
</organism>
<dbReference type="GO" id="GO:0005634">
    <property type="term" value="C:nucleus"/>
    <property type="evidence" value="ECO:0007669"/>
    <property type="project" value="TreeGrafter"/>
</dbReference>
<dbReference type="OrthoDB" id="5953249at2759"/>
<dbReference type="PANTHER" id="PTHR28083:SF1">
    <property type="entry name" value="GOOD FOR FULL DBP5 ACTIVITY PROTEIN 2"/>
    <property type="match status" value="1"/>
</dbReference>
<dbReference type="InterPro" id="IPR012337">
    <property type="entry name" value="RNaseH-like_sf"/>
</dbReference>
<proteinExistence type="predicted"/>
<dbReference type="InterPro" id="IPR040151">
    <property type="entry name" value="Gfd2/YDR514C-like"/>
</dbReference>
<dbReference type="Pfam" id="PF21762">
    <property type="entry name" value="DEDDh_C"/>
    <property type="match status" value="1"/>
</dbReference>
<dbReference type="AlphaFoldDB" id="A0A6A5S751"/>
<dbReference type="EMBL" id="ML976272">
    <property type="protein sequence ID" value="KAF1935420.1"/>
    <property type="molecule type" value="Genomic_DNA"/>
</dbReference>
<keyword evidence="3" id="KW-1185">Reference proteome</keyword>
<protein>
    <recommendedName>
        <fullName evidence="1">Gfd2/YDR514C-like C-terminal domain-containing protein</fullName>
    </recommendedName>
</protein>
<dbReference type="InterPro" id="IPR048519">
    <property type="entry name" value="Gfd2/YDR514C-like_C"/>
</dbReference>
<evidence type="ECO:0000313" key="2">
    <source>
        <dbReference type="EMBL" id="KAF1935420.1"/>
    </source>
</evidence>
<accession>A0A6A5S751</accession>
<sequence length="345" mass="37217">MPTISPFGITSAGVIEYRGATSPPPLIRATASNVHTPRDWNADLTRSLEHKCDKDVLLHFLGSSLHGAPVHLNEAAVVCIDAEWWMRDPKPTTELGVAELMSTCLFPDVHAANILAGIRVAHARTIAHAHLRNDFPGAGDPENFHFGTSKFVTEEEVKQVLIETFVRESPYSCAGNVQPIILVGHAVENEFEHMQSAFGVNLRSYGTIVKVIDTQTMAQEAGIKGPKGPNIGLRDLLAYFNIAIPNLHTAGNDAAGTLIAAVLLALKDTLYPGTFGKPPVMLQGLTMQNVVNELCAMGKALPAPSWGMEVFCTRCDRDNHVRANCFAKVQCDVSVSLPGSATEGF</sequence>
<evidence type="ECO:0000259" key="1">
    <source>
        <dbReference type="Pfam" id="PF21762"/>
    </source>
</evidence>
<reference evidence="2" key="1">
    <citation type="journal article" date="2020" name="Stud. Mycol.">
        <title>101 Dothideomycetes genomes: a test case for predicting lifestyles and emergence of pathogens.</title>
        <authorList>
            <person name="Haridas S."/>
            <person name="Albert R."/>
            <person name="Binder M."/>
            <person name="Bloem J."/>
            <person name="Labutti K."/>
            <person name="Salamov A."/>
            <person name="Andreopoulos B."/>
            <person name="Baker S."/>
            <person name="Barry K."/>
            <person name="Bills G."/>
            <person name="Bluhm B."/>
            <person name="Cannon C."/>
            <person name="Castanera R."/>
            <person name="Culley D."/>
            <person name="Daum C."/>
            <person name="Ezra D."/>
            <person name="Gonzalez J."/>
            <person name="Henrissat B."/>
            <person name="Kuo A."/>
            <person name="Liang C."/>
            <person name="Lipzen A."/>
            <person name="Lutzoni F."/>
            <person name="Magnuson J."/>
            <person name="Mondo S."/>
            <person name="Nolan M."/>
            <person name="Ohm R."/>
            <person name="Pangilinan J."/>
            <person name="Park H.-J."/>
            <person name="Ramirez L."/>
            <person name="Alfaro M."/>
            <person name="Sun H."/>
            <person name="Tritt A."/>
            <person name="Yoshinaga Y."/>
            <person name="Zwiers L.-H."/>
            <person name="Turgeon B."/>
            <person name="Goodwin S."/>
            <person name="Spatafora J."/>
            <person name="Crous P."/>
            <person name="Grigoriev I."/>
        </authorList>
    </citation>
    <scope>NUCLEOTIDE SEQUENCE</scope>
    <source>
        <strain evidence="2">CBS 161.51</strain>
    </source>
</reference>
<gene>
    <name evidence="2" type="ORF">EJ02DRAFT_439250</name>
</gene>
<name>A0A6A5S751_9PLEO</name>
<dbReference type="PANTHER" id="PTHR28083">
    <property type="entry name" value="GOOD FOR FULL DBP5 ACTIVITY PROTEIN 2"/>
    <property type="match status" value="1"/>
</dbReference>